<evidence type="ECO:0000313" key="3">
    <source>
        <dbReference type="Proteomes" id="UP001416858"/>
    </source>
</evidence>
<dbReference type="Pfam" id="PF01243">
    <property type="entry name" value="PNPOx_N"/>
    <property type="match status" value="1"/>
</dbReference>
<dbReference type="InterPro" id="IPR052917">
    <property type="entry name" value="Stress-Dev_Protein"/>
</dbReference>
<dbReference type="SUPFAM" id="SSF50475">
    <property type="entry name" value="FMN-binding split barrel"/>
    <property type="match status" value="1"/>
</dbReference>
<sequence length="157" mass="17785">MSKPHPKPIPAGEVRGLALDVIKQDRFPYLATIDGDQPRLRPVSPVRTDGFTVYVANLRGYHKTKEIAANPNVELCYLSDTHDQVRITGVATIVDDRATLESIWNDNPLLRQYLGSIDNPDLIIYRIDPKQVRFMREWAIEYHEVELHPNASPAADA</sequence>
<gene>
    <name evidence="2" type="ORF">Rcae01_03174</name>
</gene>
<reference evidence="2 3" key="1">
    <citation type="submission" date="2024-02" db="EMBL/GenBank/DDBJ databases">
        <title>Rhodopirellula caenicola NBRC 110016.</title>
        <authorList>
            <person name="Ichikawa N."/>
            <person name="Katano-Makiyama Y."/>
            <person name="Hidaka K."/>
        </authorList>
    </citation>
    <scope>NUCLEOTIDE SEQUENCE [LARGE SCALE GENOMIC DNA]</scope>
    <source>
        <strain evidence="2 3">NBRC 110016</strain>
    </source>
</reference>
<dbReference type="PANTHER" id="PTHR34818">
    <property type="entry name" value="PROTEIN BLI-3"/>
    <property type="match status" value="1"/>
</dbReference>
<accession>A0ABP9VRE0</accession>
<dbReference type="RefSeq" id="WP_345684564.1">
    <property type="nucleotide sequence ID" value="NZ_BAABRO010000006.1"/>
</dbReference>
<organism evidence="2 3">
    <name type="scientific">Novipirellula caenicola</name>
    <dbReference type="NCBI Taxonomy" id="1536901"/>
    <lineage>
        <taxon>Bacteria</taxon>
        <taxon>Pseudomonadati</taxon>
        <taxon>Planctomycetota</taxon>
        <taxon>Planctomycetia</taxon>
        <taxon>Pirellulales</taxon>
        <taxon>Pirellulaceae</taxon>
        <taxon>Novipirellula</taxon>
    </lineage>
</organism>
<protein>
    <recommendedName>
        <fullName evidence="1">Pyridoxamine 5'-phosphate oxidase N-terminal domain-containing protein</fullName>
    </recommendedName>
</protein>
<dbReference type="Gene3D" id="2.30.110.10">
    <property type="entry name" value="Electron Transport, Fmn-binding Protein, Chain A"/>
    <property type="match status" value="1"/>
</dbReference>
<evidence type="ECO:0000259" key="1">
    <source>
        <dbReference type="Pfam" id="PF01243"/>
    </source>
</evidence>
<proteinExistence type="predicted"/>
<dbReference type="InterPro" id="IPR011576">
    <property type="entry name" value="Pyridox_Oxase_N"/>
</dbReference>
<dbReference type="Proteomes" id="UP001416858">
    <property type="component" value="Unassembled WGS sequence"/>
</dbReference>
<evidence type="ECO:0000313" key="2">
    <source>
        <dbReference type="EMBL" id="GAA5507717.1"/>
    </source>
</evidence>
<dbReference type="InterPro" id="IPR012349">
    <property type="entry name" value="Split_barrel_FMN-bd"/>
</dbReference>
<feature type="domain" description="Pyridoxamine 5'-phosphate oxidase N-terminal" evidence="1">
    <location>
        <begin position="20"/>
        <end position="135"/>
    </location>
</feature>
<keyword evidence="3" id="KW-1185">Reference proteome</keyword>
<dbReference type="EMBL" id="BAABRO010000006">
    <property type="protein sequence ID" value="GAA5507717.1"/>
    <property type="molecule type" value="Genomic_DNA"/>
</dbReference>
<dbReference type="PANTHER" id="PTHR34818:SF1">
    <property type="entry name" value="PROTEIN BLI-3"/>
    <property type="match status" value="1"/>
</dbReference>
<name>A0ABP9VRE0_9BACT</name>
<comment type="caution">
    <text evidence="2">The sequence shown here is derived from an EMBL/GenBank/DDBJ whole genome shotgun (WGS) entry which is preliminary data.</text>
</comment>